<dbReference type="PANTHER" id="PTHR30543:SF21">
    <property type="entry name" value="NAD(P)H-DEPENDENT FMN REDUCTASE LOT6"/>
    <property type="match status" value="1"/>
</dbReference>
<reference evidence="2 3" key="1">
    <citation type="submission" date="2019-06" db="EMBL/GenBank/DDBJ databases">
        <title>A novel bacterium of genus Amaricoccus, isolated from marine sediment.</title>
        <authorList>
            <person name="Huang H."/>
            <person name="Mo K."/>
            <person name="Hu Y."/>
        </authorList>
    </citation>
    <scope>NUCLEOTIDE SEQUENCE [LARGE SCALE GENOMIC DNA]</scope>
    <source>
        <strain evidence="2 3">HB172011</strain>
    </source>
</reference>
<dbReference type="Pfam" id="PF03358">
    <property type="entry name" value="FMN_red"/>
    <property type="match status" value="1"/>
</dbReference>
<evidence type="ECO:0000313" key="2">
    <source>
        <dbReference type="EMBL" id="TPE50202.1"/>
    </source>
</evidence>
<dbReference type="GO" id="GO:0010181">
    <property type="term" value="F:FMN binding"/>
    <property type="evidence" value="ECO:0007669"/>
    <property type="project" value="TreeGrafter"/>
</dbReference>
<dbReference type="InterPro" id="IPR029039">
    <property type="entry name" value="Flavoprotein-like_sf"/>
</dbReference>
<dbReference type="EMBL" id="VFRP01000011">
    <property type="protein sequence ID" value="TPE50202.1"/>
    <property type="molecule type" value="Genomic_DNA"/>
</dbReference>
<organism evidence="2 3">
    <name type="scientific">Amaricoccus solimangrovi</name>
    <dbReference type="NCBI Taxonomy" id="2589815"/>
    <lineage>
        <taxon>Bacteria</taxon>
        <taxon>Pseudomonadati</taxon>
        <taxon>Pseudomonadota</taxon>
        <taxon>Alphaproteobacteria</taxon>
        <taxon>Rhodobacterales</taxon>
        <taxon>Paracoccaceae</taxon>
        <taxon>Amaricoccus</taxon>
    </lineage>
</organism>
<evidence type="ECO:0000259" key="1">
    <source>
        <dbReference type="Pfam" id="PF03358"/>
    </source>
</evidence>
<comment type="caution">
    <text evidence="2">The sequence shown here is derived from an EMBL/GenBank/DDBJ whole genome shotgun (WGS) entry which is preliminary data.</text>
</comment>
<dbReference type="GO" id="GO:0016491">
    <property type="term" value="F:oxidoreductase activity"/>
    <property type="evidence" value="ECO:0007669"/>
    <property type="project" value="InterPro"/>
</dbReference>
<proteinExistence type="predicted"/>
<dbReference type="InterPro" id="IPR050712">
    <property type="entry name" value="NAD(P)H-dep_reductase"/>
</dbReference>
<dbReference type="PANTHER" id="PTHR30543">
    <property type="entry name" value="CHROMATE REDUCTASE"/>
    <property type="match status" value="1"/>
</dbReference>
<sequence>MRKISVLVGSLRAASINRTYAKALGKLGADLFEFDYPSLDLPLYNEDLWPDPPESVFALKRSVEAADAVLFVTPEYNRSFTPATKNAIDWGSRPVGQPSWPGKPAAITGASGGAIGTAAAQAQLRSIVVGRGMVLMGQPELYYSFKPEGIDAEGNFTSDKTREIMRGFLEKFSAWIEKHG</sequence>
<dbReference type="Proteomes" id="UP000319255">
    <property type="component" value="Unassembled WGS sequence"/>
</dbReference>
<keyword evidence="3" id="KW-1185">Reference proteome</keyword>
<dbReference type="AlphaFoldDB" id="A0A501WMW9"/>
<dbReference type="Gene3D" id="3.40.50.360">
    <property type="match status" value="1"/>
</dbReference>
<dbReference type="InterPro" id="IPR005025">
    <property type="entry name" value="FMN_Rdtase-like_dom"/>
</dbReference>
<dbReference type="SUPFAM" id="SSF52218">
    <property type="entry name" value="Flavoproteins"/>
    <property type="match status" value="1"/>
</dbReference>
<gene>
    <name evidence="2" type="ORF">FJM51_12520</name>
</gene>
<protein>
    <submittedName>
        <fullName evidence="2">NAD(P)H-dependent oxidoreductase</fullName>
    </submittedName>
</protein>
<feature type="domain" description="NADPH-dependent FMN reductase-like" evidence="1">
    <location>
        <begin position="3"/>
        <end position="144"/>
    </location>
</feature>
<evidence type="ECO:0000313" key="3">
    <source>
        <dbReference type="Proteomes" id="UP000319255"/>
    </source>
</evidence>
<dbReference type="RefSeq" id="WP_140454486.1">
    <property type="nucleotide sequence ID" value="NZ_VFRP01000011.1"/>
</dbReference>
<dbReference type="OrthoDB" id="9812295at2"/>
<accession>A0A501WMW9</accession>
<dbReference type="GO" id="GO:0005829">
    <property type="term" value="C:cytosol"/>
    <property type="evidence" value="ECO:0007669"/>
    <property type="project" value="TreeGrafter"/>
</dbReference>
<name>A0A501WMW9_9RHOB</name>